<protein>
    <submittedName>
        <fullName evidence="1">Uncharacterized protein</fullName>
    </submittedName>
</protein>
<reference evidence="1 2" key="1">
    <citation type="submission" date="2019-03" db="EMBL/GenBank/DDBJ databases">
        <title>Complete genome sequence of Paenisporosarcina antarctica CGMCC 1.6503T.</title>
        <authorList>
            <person name="Rong J.-C."/>
            <person name="Chi N.-Y."/>
            <person name="Zhang Q.-F."/>
        </authorList>
    </citation>
    <scope>NUCLEOTIDE SEQUENCE [LARGE SCALE GENOMIC DNA]</scope>
    <source>
        <strain evidence="1 2">CGMCC 1.6503</strain>
        <plasmid evidence="1 2">unnamed</plasmid>
    </source>
</reference>
<keyword evidence="1" id="KW-0614">Plasmid</keyword>
<gene>
    <name evidence="1" type="ORF">E2636_18630</name>
</gene>
<keyword evidence="2" id="KW-1185">Reference proteome</keyword>
<dbReference type="EMBL" id="CP038016">
    <property type="protein sequence ID" value="QBP43174.1"/>
    <property type="molecule type" value="Genomic_DNA"/>
</dbReference>
<dbReference type="KEGG" id="panc:E2636_18630"/>
<organism evidence="1 2">
    <name type="scientific">Paenisporosarcina antarctica</name>
    <dbReference type="NCBI Taxonomy" id="417367"/>
    <lineage>
        <taxon>Bacteria</taxon>
        <taxon>Bacillati</taxon>
        <taxon>Bacillota</taxon>
        <taxon>Bacilli</taxon>
        <taxon>Bacillales</taxon>
        <taxon>Caryophanaceae</taxon>
        <taxon>Paenisporosarcina</taxon>
    </lineage>
</organism>
<dbReference type="GeneID" id="39472583"/>
<evidence type="ECO:0000313" key="2">
    <source>
        <dbReference type="Proteomes" id="UP000294292"/>
    </source>
</evidence>
<proteinExistence type="predicted"/>
<evidence type="ECO:0000313" key="1">
    <source>
        <dbReference type="EMBL" id="QBP43174.1"/>
    </source>
</evidence>
<name>A0A4P7A3B0_9BACL</name>
<dbReference type="AlphaFoldDB" id="A0A4P7A3B0"/>
<geneLocation type="plasmid" evidence="1">
    <name>unnamed</name>
</geneLocation>
<dbReference type="Proteomes" id="UP000294292">
    <property type="component" value="Plasmid unnamed"/>
</dbReference>
<accession>A0A4P7A3B0</accession>
<sequence length="210" mass="24306">MNILQMQQEVLKILGTNYAGIPECKSILRSYQMSRIMDEVNISDAKELQVFKFMKEEFHPTLFEMFDQAKPKRLSNPMVVGNICHHVAVYGIDILEKIYPDWDFYVLSFQQNPWGEHSVIWAYTGSDYRVIDLDRKELGALWWSTNKPFTQYPNGLYSSTVQVLVPVTKVTKKAFINQRFKGINGTDGFMVPTQVINQLRSKLSLSIRAL</sequence>
<dbReference type="RefSeq" id="WP_134211883.1">
    <property type="nucleotide sequence ID" value="NZ_CP038016.1"/>
</dbReference>